<reference evidence="4 5" key="1">
    <citation type="submission" date="2013-03" db="EMBL/GenBank/DDBJ databases">
        <title>Assembly of a new bacterial strain Brevibacillus borstelensis AK1.</title>
        <authorList>
            <person name="Rajan I."/>
            <person name="PoliReddy D."/>
            <person name="Sugumar T."/>
            <person name="Rathinam K."/>
            <person name="Alqarawi S."/>
            <person name="Khalil A.B."/>
            <person name="Sivakumar N."/>
        </authorList>
    </citation>
    <scope>NUCLEOTIDE SEQUENCE [LARGE SCALE GENOMIC DNA]</scope>
    <source>
        <strain evidence="4 5">AK1</strain>
    </source>
</reference>
<evidence type="ECO:0000313" key="4">
    <source>
        <dbReference type="EMBL" id="EMT50275.1"/>
    </source>
</evidence>
<dbReference type="NCBIfam" id="NF038039">
    <property type="entry name" value="WGxxGxxG-CTERM"/>
    <property type="match status" value="1"/>
</dbReference>
<keyword evidence="2" id="KW-0812">Transmembrane</keyword>
<proteinExistence type="predicted"/>
<feature type="region of interest" description="Disordered" evidence="1">
    <location>
        <begin position="24"/>
        <end position="56"/>
    </location>
</feature>
<dbReference type="GeneID" id="89501387"/>
<keyword evidence="2" id="KW-0472">Membrane</keyword>
<dbReference type="Proteomes" id="UP000012081">
    <property type="component" value="Unassembled WGS sequence"/>
</dbReference>
<evidence type="ECO:0000313" key="5">
    <source>
        <dbReference type="Proteomes" id="UP000012081"/>
    </source>
</evidence>
<keyword evidence="2" id="KW-1133">Transmembrane helix</keyword>
<protein>
    <recommendedName>
        <fullName evidence="6">MYXO-CTERM domain-containing protein</fullName>
    </recommendedName>
</protein>
<feature type="chain" id="PRO_5004095592" description="MYXO-CTERM domain-containing protein" evidence="3">
    <location>
        <begin position="25"/>
        <end position="96"/>
    </location>
</feature>
<organism evidence="4 5">
    <name type="scientific">Brevibacillus borstelensis AK1</name>
    <dbReference type="NCBI Taxonomy" id="1300222"/>
    <lineage>
        <taxon>Bacteria</taxon>
        <taxon>Bacillati</taxon>
        <taxon>Bacillota</taxon>
        <taxon>Bacilli</taxon>
        <taxon>Bacillales</taxon>
        <taxon>Paenibacillaceae</taxon>
        <taxon>Brevibacillus</taxon>
    </lineage>
</organism>
<sequence length="96" mass="9644">MFKKMNVLALALVLAATMGLTANAETGGTGNVGGTNAPGNMTGAGGPGNAGVNNVNQGTYRTAAADNDTDWGWIGLLGLAGLAGLMGRNRNREPQR</sequence>
<evidence type="ECO:0000256" key="3">
    <source>
        <dbReference type="SAM" id="SignalP"/>
    </source>
</evidence>
<feature type="signal peptide" evidence="3">
    <location>
        <begin position="1"/>
        <end position="24"/>
    </location>
</feature>
<dbReference type="RefSeq" id="WP_003392197.1">
    <property type="nucleotide sequence ID" value="NZ_APBN01000018.1"/>
</dbReference>
<dbReference type="AlphaFoldDB" id="M8E466"/>
<dbReference type="EMBL" id="APBN01000018">
    <property type="protein sequence ID" value="EMT50275.1"/>
    <property type="molecule type" value="Genomic_DNA"/>
</dbReference>
<keyword evidence="3" id="KW-0732">Signal</keyword>
<evidence type="ECO:0008006" key="6">
    <source>
        <dbReference type="Google" id="ProtNLM"/>
    </source>
</evidence>
<dbReference type="PATRIC" id="fig|1300222.3.peg.4914"/>
<keyword evidence="5" id="KW-1185">Reference proteome</keyword>
<evidence type="ECO:0000256" key="2">
    <source>
        <dbReference type="SAM" id="Phobius"/>
    </source>
</evidence>
<comment type="caution">
    <text evidence="4">The sequence shown here is derived from an EMBL/GenBank/DDBJ whole genome shotgun (WGS) entry which is preliminary data.</text>
</comment>
<name>M8E466_9BACL</name>
<gene>
    <name evidence="4" type="ORF">I532_23396</name>
</gene>
<evidence type="ECO:0000256" key="1">
    <source>
        <dbReference type="SAM" id="MobiDB-lite"/>
    </source>
</evidence>
<accession>M8E466</accession>
<feature type="transmembrane region" description="Helical" evidence="2">
    <location>
        <begin position="71"/>
        <end position="87"/>
    </location>
</feature>
<dbReference type="NCBIfam" id="NF041742">
    <property type="entry name" value="WGxxGxxG_fam"/>
    <property type="match status" value="1"/>
</dbReference>